<dbReference type="AlphaFoldDB" id="A0AA47MBL1"/>
<reference evidence="9" key="1">
    <citation type="journal article" date="2023" name="Front. Mar. Sci.">
        <title>A new Merluccius polli reference genome to investigate the effects of global change in West African waters.</title>
        <authorList>
            <person name="Mateo J.L."/>
            <person name="Blanco-Fernandez C."/>
            <person name="Garcia-Vazquez E."/>
            <person name="Machado-Schiaffino G."/>
        </authorList>
    </citation>
    <scope>NUCLEOTIDE SEQUENCE</scope>
    <source>
        <strain evidence="9">C29</strain>
        <tissue evidence="9">Fin</tissue>
    </source>
</reference>
<feature type="compositionally biased region" description="Pro residues" evidence="6">
    <location>
        <begin position="247"/>
        <end position="261"/>
    </location>
</feature>
<dbReference type="GO" id="GO:0006355">
    <property type="term" value="P:regulation of DNA-templated transcription"/>
    <property type="evidence" value="ECO:0007669"/>
    <property type="project" value="InterPro"/>
</dbReference>
<evidence type="ECO:0000256" key="6">
    <source>
        <dbReference type="SAM" id="MobiDB-lite"/>
    </source>
</evidence>
<name>A0AA47MBL1_MERPO</name>
<feature type="compositionally biased region" description="Polar residues" evidence="6">
    <location>
        <begin position="215"/>
        <end position="227"/>
    </location>
</feature>
<evidence type="ECO:0000256" key="1">
    <source>
        <dbReference type="ARBA" id="ARBA00004123"/>
    </source>
</evidence>
<dbReference type="SMART" id="SM00353">
    <property type="entry name" value="HLH"/>
    <property type="match status" value="1"/>
</dbReference>
<dbReference type="InterPro" id="IPR011598">
    <property type="entry name" value="bHLH_dom"/>
</dbReference>
<dbReference type="CDD" id="cd18933">
    <property type="entry name" value="bHLH-O_HES3"/>
    <property type="match status" value="1"/>
</dbReference>
<keyword evidence="4" id="KW-0804">Transcription</keyword>
<dbReference type="InterPro" id="IPR003650">
    <property type="entry name" value="Orange_dom"/>
</dbReference>
<comment type="subcellular location">
    <subcellularLocation>
        <location evidence="1">Nucleus</location>
    </subcellularLocation>
</comment>
<feature type="domain" description="Orange" evidence="8">
    <location>
        <begin position="120"/>
        <end position="154"/>
    </location>
</feature>
<feature type="domain" description="BHLH" evidence="7">
    <location>
        <begin position="48"/>
        <end position="104"/>
    </location>
</feature>
<keyword evidence="10" id="KW-1185">Reference proteome</keyword>
<organism evidence="9 10">
    <name type="scientific">Merluccius polli</name>
    <name type="common">Benguela hake</name>
    <name type="synonym">Merluccius cadenati</name>
    <dbReference type="NCBI Taxonomy" id="89951"/>
    <lineage>
        <taxon>Eukaryota</taxon>
        <taxon>Metazoa</taxon>
        <taxon>Chordata</taxon>
        <taxon>Craniata</taxon>
        <taxon>Vertebrata</taxon>
        <taxon>Euteleostomi</taxon>
        <taxon>Actinopterygii</taxon>
        <taxon>Neopterygii</taxon>
        <taxon>Teleostei</taxon>
        <taxon>Neoteleostei</taxon>
        <taxon>Acanthomorphata</taxon>
        <taxon>Zeiogadaria</taxon>
        <taxon>Gadariae</taxon>
        <taxon>Gadiformes</taxon>
        <taxon>Gadoidei</taxon>
        <taxon>Merlucciidae</taxon>
        <taxon>Merluccius</taxon>
    </lineage>
</organism>
<dbReference type="EMBL" id="JAOPHQ010004915">
    <property type="protein sequence ID" value="KAK0137264.1"/>
    <property type="molecule type" value="Genomic_DNA"/>
</dbReference>
<keyword evidence="5" id="KW-0539">Nucleus</keyword>
<feature type="compositionally biased region" description="Basic and acidic residues" evidence="6">
    <location>
        <begin position="185"/>
        <end position="201"/>
    </location>
</feature>
<evidence type="ECO:0000256" key="2">
    <source>
        <dbReference type="ARBA" id="ARBA00022491"/>
    </source>
</evidence>
<evidence type="ECO:0000313" key="9">
    <source>
        <dbReference type="EMBL" id="KAK0137264.1"/>
    </source>
</evidence>
<keyword evidence="3" id="KW-0805">Transcription regulation</keyword>
<feature type="region of interest" description="Disordered" evidence="6">
    <location>
        <begin position="240"/>
        <end position="290"/>
    </location>
</feature>
<evidence type="ECO:0000313" key="10">
    <source>
        <dbReference type="Proteomes" id="UP001174136"/>
    </source>
</evidence>
<evidence type="ECO:0000256" key="5">
    <source>
        <dbReference type="ARBA" id="ARBA00023242"/>
    </source>
</evidence>
<evidence type="ECO:0000259" key="8">
    <source>
        <dbReference type="PROSITE" id="PS51054"/>
    </source>
</evidence>
<evidence type="ECO:0000256" key="4">
    <source>
        <dbReference type="ARBA" id="ARBA00023163"/>
    </source>
</evidence>
<dbReference type="GO" id="GO:0046983">
    <property type="term" value="F:protein dimerization activity"/>
    <property type="evidence" value="ECO:0007669"/>
    <property type="project" value="InterPro"/>
</dbReference>
<dbReference type="GO" id="GO:0003677">
    <property type="term" value="F:DNA binding"/>
    <property type="evidence" value="ECO:0007669"/>
    <property type="project" value="InterPro"/>
</dbReference>
<dbReference type="PROSITE" id="PS51054">
    <property type="entry name" value="ORANGE"/>
    <property type="match status" value="1"/>
</dbReference>
<dbReference type="InterPro" id="IPR036638">
    <property type="entry name" value="HLH_DNA-bd_sf"/>
</dbReference>
<protein>
    <submittedName>
        <fullName evidence="9">Transcription factor HES-1-B</fullName>
    </submittedName>
</protein>
<dbReference type="InterPro" id="IPR050370">
    <property type="entry name" value="HES_HEY"/>
</dbReference>
<dbReference type="Proteomes" id="UP001174136">
    <property type="component" value="Unassembled WGS sequence"/>
</dbReference>
<gene>
    <name evidence="9" type="primary">hes1-b_0</name>
    <name evidence="9" type="ORF">N1851_026535</name>
</gene>
<accession>A0AA47MBL1</accession>
<dbReference type="PROSITE" id="PS50888">
    <property type="entry name" value="BHLH"/>
    <property type="match status" value="1"/>
</dbReference>
<comment type="caution">
    <text evidence="9">The sequence shown here is derived from an EMBL/GenBank/DDBJ whole genome shotgun (WGS) entry which is preliminary data.</text>
</comment>
<keyword evidence="2" id="KW-0678">Repressor</keyword>
<proteinExistence type="predicted"/>
<sequence>MVGSAADCVLTPSARVGKVRSATEEETPSVEMLSVDQCVHTVGSAPLLIHVSKPIMEKKRRARINKCLDQLKTLLESYYTSNIRKRKLEKADILELTVKHLRSLQKIQSCSSKASGFSDYQAGFTSCLANVHQYLSLVDHVHGNVHDSVALSQLVSKHVYACAQGEREASSTSDSDAGKQAAAREGARPADRRRTADRADRGVLGVLGGTRPQDHTSTGPHGGTLQTGVKAEGQSLVLRPHVAGPHVPGPHVPGPHVPPVLPSHTRPSKGFKSLTGPNSPGTEQSMWRPW</sequence>
<evidence type="ECO:0000259" key="7">
    <source>
        <dbReference type="PROSITE" id="PS50888"/>
    </source>
</evidence>
<evidence type="ECO:0000256" key="3">
    <source>
        <dbReference type="ARBA" id="ARBA00023015"/>
    </source>
</evidence>
<dbReference type="GO" id="GO:0005634">
    <property type="term" value="C:nucleus"/>
    <property type="evidence" value="ECO:0007669"/>
    <property type="project" value="UniProtKB-SubCell"/>
</dbReference>
<dbReference type="Gene3D" id="4.10.280.10">
    <property type="entry name" value="Helix-loop-helix DNA-binding domain"/>
    <property type="match status" value="1"/>
</dbReference>
<dbReference type="SUPFAM" id="SSF47459">
    <property type="entry name" value="HLH, helix-loop-helix DNA-binding domain"/>
    <property type="match status" value="1"/>
</dbReference>
<dbReference type="Pfam" id="PF00010">
    <property type="entry name" value="HLH"/>
    <property type="match status" value="1"/>
</dbReference>
<dbReference type="PANTHER" id="PTHR10985">
    <property type="entry name" value="BASIC HELIX-LOOP-HELIX TRANSCRIPTION FACTOR, HES-RELATED"/>
    <property type="match status" value="1"/>
</dbReference>
<feature type="region of interest" description="Disordered" evidence="6">
    <location>
        <begin position="166"/>
        <end position="227"/>
    </location>
</feature>
<feature type="compositionally biased region" description="Polar residues" evidence="6">
    <location>
        <begin position="275"/>
        <end position="290"/>
    </location>
</feature>